<comment type="caution">
    <text evidence="1">The sequence shown here is derived from an EMBL/GenBank/DDBJ whole genome shotgun (WGS) entry which is preliminary data.</text>
</comment>
<sequence length="129" mass="14324">MALSKKSLSKAVTKKAAVKAVKKSAVKKPVARKKRRIRQTLERFHVIAVQQTTTNLPYDTPGWTATLTRGTITLAAEFDDFGVARFNNIPTLTTVGYTLRIFDEANNQLTQKSVPSGLEVYVARFNLPT</sequence>
<name>A0ABV8K5V7_9BACL</name>
<evidence type="ECO:0000313" key="1">
    <source>
        <dbReference type="EMBL" id="MFC4101420.1"/>
    </source>
</evidence>
<keyword evidence="2" id="KW-1185">Reference proteome</keyword>
<accession>A0ABV8K5V7</accession>
<dbReference type="Proteomes" id="UP001595715">
    <property type="component" value="Unassembled WGS sequence"/>
</dbReference>
<proteinExistence type="predicted"/>
<organism evidence="1 2">
    <name type="scientific">Paenibacillus xanthanilyticus</name>
    <dbReference type="NCBI Taxonomy" id="1783531"/>
    <lineage>
        <taxon>Bacteria</taxon>
        <taxon>Bacillati</taxon>
        <taxon>Bacillota</taxon>
        <taxon>Bacilli</taxon>
        <taxon>Bacillales</taxon>
        <taxon>Paenibacillaceae</taxon>
        <taxon>Paenibacillus</taxon>
    </lineage>
</organism>
<gene>
    <name evidence="1" type="ORF">ACFOZ8_17395</name>
</gene>
<evidence type="ECO:0000313" key="2">
    <source>
        <dbReference type="Proteomes" id="UP001595715"/>
    </source>
</evidence>
<dbReference type="EMBL" id="JBHSAM010000028">
    <property type="protein sequence ID" value="MFC4101420.1"/>
    <property type="molecule type" value="Genomic_DNA"/>
</dbReference>
<reference evidence="2" key="1">
    <citation type="journal article" date="2019" name="Int. J. Syst. Evol. Microbiol.">
        <title>The Global Catalogue of Microorganisms (GCM) 10K type strain sequencing project: providing services to taxonomists for standard genome sequencing and annotation.</title>
        <authorList>
            <consortium name="The Broad Institute Genomics Platform"/>
            <consortium name="The Broad Institute Genome Sequencing Center for Infectious Disease"/>
            <person name="Wu L."/>
            <person name="Ma J."/>
        </authorList>
    </citation>
    <scope>NUCLEOTIDE SEQUENCE [LARGE SCALE GENOMIC DNA]</scope>
    <source>
        <strain evidence="2">IBRC-M 10987</strain>
    </source>
</reference>
<protein>
    <submittedName>
        <fullName evidence="1">Uncharacterized protein</fullName>
    </submittedName>
</protein>
<dbReference type="RefSeq" id="WP_377720036.1">
    <property type="nucleotide sequence ID" value="NZ_JBHSAM010000028.1"/>
</dbReference>